<dbReference type="OrthoDB" id="3565483at2759"/>
<sequence>MDGGNGAGTSRVPRVTDWDIGRAQDPKYRILRFKHRLYPFLKSNWMCMRHVTDEEVAAGDPAISKILTGNFDLEDLQDSWTDWTTKLTEVVNTTFAKVITQAFWARMEDMELKTWTTRSSARGGCSPGRPEDWCPETDEECEEGLWIMVECYHKVYEQDEMWEKLCKAIEDLCNRIGVPGTTTFSPEKNIQSIQIYMLHQAPSREREWKAKYEELRDLNKAQERIIVCLTFRYILENLPPSLGPNDSAAGRWRSFWNSAWDEAIKQYNAKTPNQGGEVHPLVELFQQSPRGQNAIRTFGADCLYSFLSADIHEWNRRVCVPTKDHFGVSFTAILLALVPASAKIRDGDRTFIDLENINWAGERQKYLRKTVKPSLVPSEDIDLAESAGLLAIEKGIV</sequence>
<keyword evidence="2" id="KW-1185">Reference proteome</keyword>
<proteinExistence type="predicted"/>
<dbReference type="EMBL" id="MZNU01000335">
    <property type="protein sequence ID" value="OWP00190.1"/>
    <property type="molecule type" value="Genomic_DNA"/>
</dbReference>
<dbReference type="InParanoid" id="A0A218YXT9"/>
<dbReference type="AlphaFoldDB" id="A0A218YXT9"/>
<organism evidence="1 2">
    <name type="scientific">Diplocarpon coronariae</name>
    <dbReference type="NCBI Taxonomy" id="2795749"/>
    <lineage>
        <taxon>Eukaryota</taxon>
        <taxon>Fungi</taxon>
        <taxon>Dikarya</taxon>
        <taxon>Ascomycota</taxon>
        <taxon>Pezizomycotina</taxon>
        <taxon>Leotiomycetes</taxon>
        <taxon>Helotiales</taxon>
        <taxon>Drepanopezizaceae</taxon>
        <taxon>Diplocarpon</taxon>
    </lineage>
</organism>
<reference evidence="1 2" key="1">
    <citation type="submission" date="2017-04" db="EMBL/GenBank/DDBJ databases">
        <title>Draft genome sequence of Marssonina coronaria NL1: causal agent of apple blotch.</title>
        <authorList>
            <person name="Cheng Q."/>
        </authorList>
    </citation>
    <scope>NUCLEOTIDE SEQUENCE [LARGE SCALE GENOMIC DNA]</scope>
    <source>
        <strain evidence="1 2">NL1</strain>
    </source>
</reference>
<protein>
    <submittedName>
        <fullName evidence="1">Uncharacterized protein</fullName>
    </submittedName>
</protein>
<accession>A0A218YXT9</accession>
<name>A0A218YXT9_9HELO</name>
<evidence type="ECO:0000313" key="1">
    <source>
        <dbReference type="EMBL" id="OWP00190.1"/>
    </source>
</evidence>
<dbReference type="Proteomes" id="UP000242519">
    <property type="component" value="Unassembled WGS sequence"/>
</dbReference>
<evidence type="ECO:0000313" key="2">
    <source>
        <dbReference type="Proteomes" id="UP000242519"/>
    </source>
</evidence>
<comment type="caution">
    <text evidence="1">The sequence shown here is derived from an EMBL/GenBank/DDBJ whole genome shotgun (WGS) entry which is preliminary data.</text>
</comment>
<gene>
    <name evidence="1" type="ORF">B2J93_5760</name>
</gene>